<dbReference type="Proteomes" id="UP000075221">
    <property type="component" value="Chromosome"/>
</dbReference>
<feature type="region of interest" description="Disordered" evidence="1">
    <location>
        <begin position="134"/>
        <end position="156"/>
    </location>
</feature>
<reference evidence="2 3" key="1">
    <citation type="submission" date="2016-02" db="EMBL/GenBank/DDBJ databases">
        <title>Complete Genome Sequence of Propionibacterium acidipropionici ATCC 55737.</title>
        <authorList>
            <person name="Luna Flores C.H."/>
            <person name="Nielsen L.K."/>
            <person name="Marcellin E."/>
        </authorList>
    </citation>
    <scope>NUCLEOTIDE SEQUENCE [LARGE SCALE GENOMIC DNA]</scope>
    <source>
        <strain evidence="2 3">ATCC 55737</strain>
    </source>
</reference>
<gene>
    <name evidence="2" type="ORF">AXH35_00180</name>
</gene>
<evidence type="ECO:0000313" key="3">
    <source>
        <dbReference type="Proteomes" id="UP000075221"/>
    </source>
</evidence>
<dbReference type="RefSeq" id="WP_062818725.1">
    <property type="nucleotide sequence ID" value="NZ_CP014352.1"/>
</dbReference>
<evidence type="ECO:0000256" key="1">
    <source>
        <dbReference type="SAM" id="MobiDB-lite"/>
    </source>
</evidence>
<organism evidence="2 3">
    <name type="scientific">Acidipropionibacterium acidipropionici</name>
    <dbReference type="NCBI Taxonomy" id="1748"/>
    <lineage>
        <taxon>Bacteria</taxon>
        <taxon>Bacillati</taxon>
        <taxon>Actinomycetota</taxon>
        <taxon>Actinomycetes</taxon>
        <taxon>Propionibacteriales</taxon>
        <taxon>Propionibacteriaceae</taxon>
        <taxon>Acidipropionibacterium</taxon>
    </lineage>
</organism>
<proteinExistence type="predicted"/>
<name>A0AAC8YCA7_9ACTN</name>
<dbReference type="EMBL" id="CP014352">
    <property type="protein sequence ID" value="AMS04132.1"/>
    <property type="molecule type" value="Genomic_DNA"/>
</dbReference>
<feature type="compositionally biased region" description="Polar residues" evidence="1">
    <location>
        <begin position="139"/>
        <end position="150"/>
    </location>
</feature>
<protein>
    <submittedName>
        <fullName evidence="2">Uncharacterized protein</fullName>
    </submittedName>
</protein>
<accession>A0AAC8YCA7</accession>
<sequence length="156" mass="16603">MYGSIALLAPDRSVRFIRAGRRPARTLRDVLGSQVEYQVLSPGLTLWAARACDGPPNPLATTLTTLLTGAVRPLTGPVACTGPFTRQSGVTGLSSVAELDLRRWLDAIIARPDAMAITEQAGRVTSAWATPDRTRLDRNCTSPQAGTLSGSEEARS</sequence>
<dbReference type="AlphaFoldDB" id="A0AAC8YCA7"/>
<evidence type="ECO:0000313" key="2">
    <source>
        <dbReference type="EMBL" id="AMS04132.1"/>
    </source>
</evidence>